<protein>
    <recommendedName>
        <fullName evidence="7">Ammonium transporter AmtB-like domain-containing protein</fullName>
    </recommendedName>
</protein>
<dbReference type="PANTHER" id="PTHR11730">
    <property type="entry name" value="AMMONIUM TRANSPORTER"/>
    <property type="match status" value="1"/>
</dbReference>
<reference evidence="8" key="2">
    <citation type="submission" date="2025-09" db="UniProtKB">
        <authorList>
            <consortium name="Ensembl"/>
        </authorList>
    </citation>
    <scope>IDENTIFICATION</scope>
</reference>
<evidence type="ECO:0000256" key="5">
    <source>
        <dbReference type="ARBA" id="ARBA00023136"/>
    </source>
</evidence>
<keyword evidence="3 6" id="KW-0812">Transmembrane</keyword>
<keyword evidence="9" id="KW-1185">Reference proteome</keyword>
<comment type="similarity">
    <text evidence="2">Belongs to the ammonium transporter (TC 2.A.49) family. Rh subfamily.</text>
</comment>
<dbReference type="GO" id="GO:0005886">
    <property type="term" value="C:plasma membrane"/>
    <property type="evidence" value="ECO:0007669"/>
    <property type="project" value="InterPro"/>
</dbReference>
<evidence type="ECO:0000256" key="6">
    <source>
        <dbReference type="SAM" id="Phobius"/>
    </source>
</evidence>
<feature type="transmembrane region" description="Helical" evidence="6">
    <location>
        <begin position="243"/>
        <end position="260"/>
    </location>
</feature>
<feature type="transmembrane region" description="Helical" evidence="6">
    <location>
        <begin position="267"/>
        <end position="286"/>
    </location>
</feature>
<evidence type="ECO:0000256" key="3">
    <source>
        <dbReference type="ARBA" id="ARBA00022692"/>
    </source>
</evidence>
<accession>A0A8C5ZU76</accession>
<reference evidence="8" key="1">
    <citation type="submission" date="2025-08" db="UniProtKB">
        <authorList>
            <consortium name="Ensembl"/>
        </authorList>
    </citation>
    <scope>IDENTIFICATION</scope>
</reference>
<evidence type="ECO:0000256" key="4">
    <source>
        <dbReference type="ARBA" id="ARBA00022989"/>
    </source>
</evidence>
<dbReference type="Proteomes" id="UP000694407">
    <property type="component" value="Unplaced"/>
</dbReference>
<feature type="domain" description="Ammonium transporter AmtB-like" evidence="7">
    <location>
        <begin position="50"/>
        <end position="346"/>
    </location>
</feature>
<dbReference type="Gene3D" id="1.10.3430.10">
    <property type="entry name" value="Ammonium transporter AmtB like domains"/>
    <property type="match status" value="1"/>
</dbReference>
<dbReference type="PANTHER" id="PTHR11730:SF43">
    <property type="entry name" value="BLOOD GROUP RH(CE) POLYPEPTIDE-RELATED"/>
    <property type="match status" value="1"/>
</dbReference>
<dbReference type="SUPFAM" id="SSF111352">
    <property type="entry name" value="Ammonium transporter"/>
    <property type="match status" value="1"/>
</dbReference>
<feature type="transmembrane region" description="Helical" evidence="6">
    <location>
        <begin position="74"/>
        <end position="93"/>
    </location>
</feature>
<feature type="transmembrane region" description="Helical" evidence="6">
    <location>
        <begin position="169"/>
        <end position="187"/>
    </location>
</feature>
<feature type="transmembrane region" description="Helical" evidence="6">
    <location>
        <begin position="327"/>
        <end position="348"/>
    </location>
</feature>
<dbReference type="GO" id="GO:0097272">
    <property type="term" value="P:ammonium homeostasis"/>
    <property type="evidence" value="ECO:0007669"/>
    <property type="project" value="TreeGrafter"/>
</dbReference>
<keyword evidence="4 6" id="KW-1133">Transmembrane helix</keyword>
<proteinExistence type="inferred from homology"/>
<sequence length="413" mass="44828">AGKHLPWGWASSVPAVHREASLLPGWAFFLQVMGFSLTSPEGLTSNPSLVFQEFTIRAVLGLGFLNASLQKQGWSSVAFSLFMLVLAVQWAILTDSFTEWLLSGKVPNKLTSMYPASMSAVTVLISAGMVLGKANLVQLTVMTLLEVTAIGIMRTVGSTFFQLDHHMDTMFFPIFAAYFGVIVARCLAKPLPKGAEKKTQMATRPSLFGMLGTLFLWIFWPSFNSAPLNLLDNKRTALLNTYFALAVSAVTATSVSALAHPHGKINLVHVHNAVLAGGVASSAPAYLISSPWIAMVLGLLAGLISIGGAKCLASFNYVQVTQDFSGVHYTFGLPGLLGVATYIVLLLWTSSSKMWVPQLTSWPCCSALGSVPRALGGLLLRLKIWKAPHEAKYFEDQTFWESHWPHLPSHLDD</sequence>
<dbReference type="AlphaFoldDB" id="A0A8C5ZU76"/>
<name>A0A8C5ZU76_MARMA</name>
<dbReference type="PRINTS" id="PR00342">
    <property type="entry name" value="RHESUSRHD"/>
</dbReference>
<evidence type="ECO:0000313" key="8">
    <source>
        <dbReference type="Ensembl" id="ENSMMMP00000019340.1"/>
    </source>
</evidence>
<dbReference type="Ensembl" id="ENSMMMT00000021967.1">
    <property type="protein sequence ID" value="ENSMMMP00000019340.1"/>
    <property type="gene ID" value="ENSMMMG00000015263.1"/>
</dbReference>
<dbReference type="InterPro" id="IPR002229">
    <property type="entry name" value="RhesusRHD"/>
</dbReference>
<feature type="transmembrane region" description="Helical" evidence="6">
    <location>
        <begin position="292"/>
        <end position="315"/>
    </location>
</feature>
<feature type="transmembrane region" description="Helical" evidence="6">
    <location>
        <begin position="207"/>
        <end position="223"/>
    </location>
</feature>
<organism evidence="8 9">
    <name type="scientific">Marmota marmota marmota</name>
    <name type="common">Alpine marmot</name>
    <dbReference type="NCBI Taxonomy" id="9994"/>
    <lineage>
        <taxon>Eukaryota</taxon>
        <taxon>Metazoa</taxon>
        <taxon>Chordata</taxon>
        <taxon>Craniata</taxon>
        <taxon>Vertebrata</taxon>
        <taxon>Euteleostomi</taxon>
        <taxon>Mammalia</taxon>
        <taxon>Eutheria</taxon>
        <taxon>Euarchontoglires</taxon>
        <taxon>Glires</taxon>
        <taxon>Rodentia</taxon>
        <taxon>Sciuromorpha</taxon>
        <taxon>Sciuridae</taxon>
        <taxon>Xerinae</taxon>
        <taxon>Marmotini</taxon>
        <taxon>Marmota</taxon>
    </lineage>
</organism>
<evidence type="ECO:0000256" key="2">
    <source>
        <dbReference type="ARBA" id="ARBA00011036"/>
    </source>
</evidence>
<evidence type="ECO:0000313" key="9">
    <source>
        <dbReference type="Proteomes" id="UP000694407"/>
    </source>
</evidence>
<dbReference type="GeneTree" id="ENSGT00950000182844"/>
<evidence type="ECO:0000256" key="1">
    <source>
        <dbReference type="ARBA" id="ARBA00004141"/>
    </source>
</evidence>
<dbReference type="InterPro" id="IPR024041">
    <property type="entry name" value="NH4_transpt_AmtB-like_dom"/>
</dbReference>
<keyword evidence="5 6" id="KW-0472">Membrane</keyword>
<comment type="subcellular location">
    <subcellularLocation>
        <location evidence="1">Membrane</location>
        <topology evidence="1">Multi-pass membrane protein</topology>
    </subcellularLocation>
</comment>
<dbReference type="Pfam" id="PF00909">
    <property type="entry name" value="Ammonium_transp"/>
    <property type="match status" value="1"/>
</dbReference>
<feature type="transmembrane region" description="Helical" evidence="6">
    <location>
        <begin position="144"/>
        <end position="163"/>
    </location>
</feature>
<dbReference type="GO" id="GO:0008519">
    <property type="term" value="F:ammonium channel activity"/>
    <property type="evidence" value="ECO:0007669"/>
    <property type="project" value="InterPro"/>
</dbReference>
<evidence type="ECO:0000259" key="7">
    <source>
        <dbReference type="Pfam" id="PF00909"/>
    </source>
</evidence>
<feature type="transmembrane region" description="Helical" evidence="6">
    <location>
        <begin position="113"/>
        <end position="132"/>
    </location>
</feature>
<dbReference type="InterPro" id="IPR029020">
    <property type="entry name" value="Ammonium/urea_transptr"/>
</dbReference>